<sequence>MRRFTFFLVFLFVMSTGIASVEAQMYPNTPISWGFQKSKNHKPASAGTAYEQILAKYDAFYLGDTNKKNIYLTFDNGYENGYTPQVLDVLKKRKVPATFFVTGHYLKEEPKLIKRMVKEGHIVGNHSWHHPDLTQVDDARFKEELQKVKDEYKNITGRDEMKYLRSPRGVFSERTLALSKQEGYTNVFWSLAFVDWKVNEQKGWRYSYDNMMAQIHPGAIMLLHTVSKDNADALDQAIVDLKKQGYTFKSIDDLMNERKQMKKSPSKTK</sequence>
<dbReference type="InterPro" id="IPR002509">
    <property type="entry name" value="NODB_dom"/>
</dbReference>
<feature type="signal peptide" evidence="1">
    <location>
        <begin position="1"/>
        <end position="19"/>
    </location>
</feature>
<dbReference type="GO" id="GO:0016810">
    <property type="term" value="F:hydrolase activity, acting on carbon-nitrogen (but not peptide) bonds"/>
    <property type="evidence" value="ECO:0007669"/>
    <property type="project" value="InterPro"/>
</dbReference>
<evidence type="ECO:0000256" key="1">
    <source>
        <dbReference type="SAM" id="SignalP"/>
    </source>
</evidence>
<dbReference type="RefSeq" id="WP_034654793.1">
    <property type="nucleotide sequence ID" value="NZ_BCVB01000013.1"/>
</dbReference>
<dbReference type="PANTHER" id="PTHR10587:SF78">
    <property type="entry name" value="PEPTIDOGLYCAN-N-ACETYLMURAMIC ACID DEACETYLASE PDAA"/>
    <property type="match status" value="1"/>
</dbReference>
<dbReference type="Gene3D" id="3.20.20.370">
    <property type="entry name" value="Glycoside hydrolase/deacetylase"/>
    <property type="match status" value="1"/>
</dbReference>
<keyword evidence="1" id="KW-0732">Signal</keyword>
<evidence type="ECO:0000313" key="3">
    <source>
        <dbReference type="Proteomes" id="UP000031829"/>
    </source>
</evidence>
<dbReference type="PROSITE" id="PS51677">
    <property type="entry name" value="NODB"/>
    <property type="match status" value="1"/>
</dbReference>
<dbReference type="InterPro" id="IPR050248">
    <property type="entry name" value="Polysacc_deacetylase_ArnD"/>
</dbReference>
<dbReference type="Pfam" id="PF01522">
    <property type="entry name" value="Polysacc_deac_1"/>
    <property type="match status" value="1"/>
</dbReference>
<proteinExistence type="predicted"/>
<dbReference type="PANTHER" id="PTHR10587">
    <property type="entry name" value="GLYCOSYL TRANSFERASE-RELATED"/>
    <property type="match status" value="1"/>
</dbReference>
<accession>A0A0B6ASH6</accession>
<dbReference type="InterPro" id="IPR011330">
    <property type="entry name" value="Glyco_hydro/deAcase_b/a-brl"/>
</dbReference>
<organism evidence="2 3">
    <name type="scientific">Priestia megaterium (strain ATCC 14581 / DSM 32 / CCUG 1817 / JCM 2506 / NBRC 15308 / NCIMB 9376 / NCTC 10342 / NRRL B-14308 / VKM B-512 / Ford 19)</name>
    <name type="common">Bacillus megaterium</name>
    <dbReference type="NCBI Taxonomy" id="1348623"/>
    <lineage>
        <taxon>Bacteria</taxon>
        <taxon>Bacillati</taxon>
        <taxon>Bacillota</taxon>
        <taxon>Bacilli</taxon>
        <taxon>Bacillales</taxon>
        <taxon>Bacillaceae</taxon>
        <taxon>Priestia</taxon>
    </lineage>
</organism>
<gene>
    <name evidence="2" type="primary">pdaA</name>
    <name evidence="2" type="ORF">BG04_2679</name>
</gene>
<dbReference type="CDD" id="cd10948">
    <property type="entry name" value="CE4_BsPdaA_like"/>
    <property type="match status" value="1"/>
</dbReference>
<dbReference type="SUPFAM" id="SSF88713">
    <property type="entry name" value="Glycoside hydrolase/deacetylase"/>
    <property type="match status" value="1"/>
</dbReference>
<dbReference type="GO" id="GO:0005975">
    <property type="term" value="P:carbohydrate metabolic process"/>
    <property type="evidence" value="ECO:0007669"/>
    <property type="project" value="InterPro"/>
</dbReference>
<dbReference type="KEGG" id="bmeg:BG04_2679"/>
<dbReference type="AlphaFoldDB" id="A0A0B6ASH6"/>
<dbReference type="HOGENOM" id="CLU_021264_12_1_9"/>
<name>A0A0B6ASH6_PRIM2</name>
<dbReference type="InterPro" id="IPR014235">
    <property type="entry name" value="Spore_PdaA"/>
</dbReference>
<feature type="chain" id="PRO_5039385270" evidence="1">
    <location>
        <begin position="20"/>
        <end position="269"/>
    </location>
</feature>
<dbReference type="Proteomes" id="UP000031829">
    <property type="component" value="Chromosome"/>
</dbReference>
<dbReference type="EMBL" id="CP009920">
    <property type="protein sequence ID" value="AJI24077.1"/>
    <property type="molecule type" value="Genomic_DNA"/>
</dbReference>
<evidence type="ECO:0000313" key="2">
    <source>
        <dbReference type="EMBL" id="AJI24077.1"/>
    </source>
</evidence>
<dbReference type="NCBIfam" id="TIGR02884">
    <property type="entry name" value="spore_pdaA"/>
    <property type="match status" value="1"/>
</dbReference>
<protein>
    <submittedName>
        <fullName evidence="2">Delta-lactam-biosynthetic de-N-acetylase</fullName>
    </submittedName>
</protein>
<dbReference type="GO" id="GO:0016020">
    <property type="term" value="C:membrane"/>
    <property type="evidence" value="ECO:0007669"/>
    <property type="project" value="TreeGrafter"/>
</dbReference>
<dbReference type="GeneID" id="93640749"/>
<reference evidence="2 3" key="1">
    <citation type="journal article" date="2015" name="Genome Announc.">
        <title>Complete genome sequences for 35 biothreat assay-relevant bacillus species.</title>
        <authorList>
            <person name="Johnson S.L."/>
            <person name="Daligault H.E."/>
            <person name="Davenport K.W."/>
            <person name="Jaissle J."/>
            <person name="Frey K.G."/>
            <person name="Ladner J.T."/>
            <person name="Broomall S.M."/>
            <person name="Bishop-Lilly K.A."/>
            <person name="Bruce D.C."/>
            <person name="Gibbons H.S."/>
            <person name="Coyne S.R."/>
            <person name="Lo C.C."/>
            <person name="Meincke L."/>
            <person name="Munk A.C."/>
            <person name="Koroleva G.I."/>
            <person name="Rosenzweig C.N."/>
            <person name="Palacios G.F."/>
            <person name="Redden C.L."/>
            <person name="Minogue T.D."/>
            <person name="Chain P.S."/>
        </authorList>
    </citation>
    <scope>NUCLEOTIDE SEQUENCE [LARGE SCALE GENOMIC DNA]</scope>
    <source>
        <strain evidence="3">ATCC 14581 / DSM 32 / JCM 2506 / NBRC 15308 / NCIMB 9376 / NCTC 10342 / NRRL B-14308 / VKM B-512</strain>
    </source>
</reference>